<dbReference type="Proteomes" id="UP000216498">
    <property type="component" value="Unassembled WGS sequence"/>
</dbReference>
<organism evidence="1 2">
    <name type="scientific">Virgibacillus indicus</name>
    <dbReference type="NCBI Taxonomy" id="2024554"/>
    <lineage>
        <taxon>Bacteria</taxon>
        <taxon>Bacillati</taxon>
        <taxon>Bacillota</taxon>
        <taxon>Bacilli</taxon>
        <taxon>Bacillales</taxon>
        <taxon>Bacillaceae</taxon>
        <taxon>Virgibacillus</taxon>
    </lineage>
</organism>
<gene>
    <name evidence="1" type="ORF">CIL03_07875</name>
</gene>
<dbReference type="RefSeq" id="WP_094885290.1">
    <property type="nucleotide sequence ID" value="NZ_NPMS01000003.1"/>
</dbReference>
<name>A0A265NAU4_9BACI</name>
<dbReference type="AlphaFoldDB" id="A0A265NAU4"/>
<proteinExistence type="predicted"/>
<sequence>MLEECANSSGYKPAQSGFRYINMLVIDASLVEITPIIITPGKLADHRLSTFLLPGLYIVKV</sequence>
<protein>
    <submittedName>
        <fullName evidence="1">Uncharacterized protein</fullName>
    </submittedName>
</protein>
<evidence type="ECO:0000313" key="2">
    <source>
        <dbReference type="Proteomes" id="UP000216498"/>
    </source>
</evidence>
<evidence type="ECO:0000313" key="1">
    <source>
        <dbReference type="EMBL" id="OZU88931.1"/>
    </source>
</evidence>
<reference evidence="1 2" key="1">
    <citation type="submission" date="2017-08" db="EMBL/GenBank/DDBJ databases">
        <title>Virgibacillus indicus sp. nov. and Virgibacillus profoundi sp. nov, two moderately halophilic bacteria isolated from marine sediment by using the Microfluidic Streak Plate.</title>
        <authorList>
            <person name="Xu B."/>
            <person name="Hu B."/>
            <person name="Wang J."/>
            <person name="Zhu Y."/>
            <person name="Huang L."/>
            <person name="Du W."/>
            <person name="Huang Y."/>
        </authorList>
    </citation>
    <scope>NUCLEOTIDE SEQUENCE [LARGE SCALE GENOMIC DNA]</scope>
    <source>
        <strain evidence="1 2">IO3-P2-C2</strain>
    </source>
</reference>
<comment type="caution">
    <text evidence="1">The sequence shown here is derived from an EMBL/GenBank/DDBJ whole genome shotgun (WGS) entry which is preliminary data.</text>
</comment>
<dbReference type="EMBL" id="NPMS01000003">
    <property type="protein sequence ID" value="OZU88931.1"/>
    <property type="molecule type" value="Genomic_DNA"/>
</dbReference>
<keyword evidence="2" id="KW-1185">Reference proteome</keyword>
<accession>A0A265NAU4</accession>